<evidence type="ECO:0000256" key="6">
    <source>
        <dbReference type="SAM" id="Phobius"/>
    </source>
</evidence>
<evidence type="ECO:0000256" key="2">
    <source>
        <dbReference type="ARBA" id="ARBA00022475"/>
    </source>
</evidence>
<dbReference type="InterPro" id="IPR016181">
    <property type="entry name" value="Acyl_CoA_acyltransferase"/>
</dbReference>
<protein>
    <submittedName>
        <fullName evidence="8">DUF2156 domain-containing protein</fullName>
    </submittedName>
</protein>
<keyword evidence="3 6" id="KW-0812">Transmembrane</keyword>
<keyword evidence="5 6" id="KW-0472">Membrane</keyword>
<feature type="transmembrane region" description="Helical" evidence="6">
    <location>
        <begin position="361"/>
        <end position="379"/>
    </location>
</feature>
<accession>A0ABZ2LUK1</accession>
<keyword evidence="2" id="KW-1003">Cell membrane</keyword>
<dbReference type="InterPro" id="IPR024320">
    <property type="entry name" value="LPG_synthase_C"/>
</dbReference>
<dbReference type="PANTHER" id="PTHR34697:SF2">
    <property type="entry name" value="PHOSPHATIDYLGLYCEROL LYSYLTRANSFERASE"/>
    <property type="match status" value="1"/>
</dbReference>
<evidence type="ECO:0000313" key="8">
    <source>
        <dbReference type="EMBL" id="WXB13528.1"/>
    </source>
</evidence>
<proteinExistence type="predicted"/>
<dbReference type="InterPro" id="IPR051211">
    <property type="entry name" value="PG_lysyltransferase"/>
</dbReference>
<evidence type="ECO:0000256" key="4">
    <source>
        <dbReference type="ARBA" id="ARBA00022989"/>
    </source>
</evidence>
<feature type="domain" description="Phosphatidylglycerol lysyltransferase C-terminal" evidence="7">
    <location>
        <begin position="15"/>
        <end position="294"/>
    </location>
</feature>
<reference evidence="8 9" key="1">
    <citation type="submission" date="2021-12" db="EMBL/GenBank/DDBJ databases">
        <title>Discovery of the Pendulisporaceae a myxobacterial family with distinct sporulation behavior and unique specialized metabolism.</title>
        <authorList>
            <person name="Garcia R."/>
            <person name="Popoff A."/>
            <person name="Bader C.D."/>
            <person name="Loehr J."/>
            <person name="Walesch S."/>
            <person name="Walt C."/>
            <person name="Boldt J."/>
            <person name="Bunk B."/>
            <person name="Haeckl F.J.F.P.J."/>
            <person name="Gunesch A.P."/>
            <person name="Birkelbach J."/>
            <person name="Nuebel U."/>
            <person name="Pietschmann T."/>
            <person name="Bach T."/>
            <person name="Mueller R."/>
        </authorList>
    </citation>
    <scope>NUCLEOTIDE SEQUENCE [LARGE SCALE GENOMIC DNA]</scope>
    <source>
        <strain evidence="8 9">MSr11954</strain>
    </source>
</reference>
<evidence type="ECO:0000259" key="7">
    <source>
        <dbReference type="Pfam" id="PF09924"/>
    </source>
</evidence>
<name>A0ABZ2LUK1_9BACT</name>
<evidence type="ECO:0000256" key="5">
    <source>
        <dbReference type="ARBA" id="ARBA00023136"/>
    </source>
</evidence>
<keyword evidence="9" id="KW-1185">Reference proteome</keyword>
<dbReference type="EMBL" id="CP089984">
    <property type="protein sequence ID" value="WXB13528.1"/>
    <property type="molecule type" value="Genomic_DNA"/>
</dbReference>
<keyword evidence="4 6" id="KW-1133">Transmembrane helix</keyword>
<dbReference type="Pfam" id="PF09924">
    <property type="entry name" value="LPG_synthase_C"/>
    <property type="match status" value="1"/>
</dbReference>
<sequence>MRSRVLTLLRAHGFNRTSFQVLELGFRYWFCDEGCVAYSDTGSAWVAAGAPIASDAALSSVTRAFIAAGRASGRRVSFFATETRLLEAAAQELDTIQIGEQPVWDPASWANIVKSSRSLREQIRRARAKGVVVRQLDSVEVADRTHPARRAMEDLIARWLATRAMAPMGFLVDVQPFDFPEERRYLVAEREGTIVAFLCAVPIYARSGWLIEDLVRHVEAPNGTGEMLIDSAMRLLASEGSHDVTLGLAPLSGSVNRWLGAARSIGRALYDFRGVHAFKAKLKPDRWEPTYLAYPKGASPLLSVYDVLVAFARGSLSRFGLETVLRGPAFVVRTLAVLLVPWTILLASVETRHWFPAPWVQWAWVGFDIVVMLGLFALSSRFRPRLARLLASAITLDGMLTLLEAVTFNVPRLRNQTDWLVVVIACLAPMGAAIVLWSAQATRYRAGS</sequence>
<feature type="transmembrane region" description="Helical" evidence="6">
    <location>
        <begin position="386"/>
        <end position="407"/>
    </location>
</feature>
<dbReference type="PANTHER" id="PTHR34697">
    <property type="entry name" value="PHOSPHATIDYLGLYCEROL LYSYLTRANSFERASE"/>
    <property type="match status" value="1"/>
</dbReference>
<feature type="transmembrane region" description="Helical" evidence="6">
    <location>
        <begin position="330"/>
        <end position="349"/>
    </location>
</feature>
<evidence type="ECO:0000256" key="3">
    <source>
        <dbReference type="ARBA" id="ARBA00022692"/>
    </source>
</evidence>
<comment type="subcellular location">
    <subcellularLocation>
        <location evidence="1">Cell membrane</location>
        <topology evidence="1">Multi-pass membrane protein</topology>
    </subcellularLocation>
</comment>
<evidence type="ECO:0000256" key="1">
    <source>
        <dbReference type="ARBA" id="ARBA00004651"/>
    </source>
</evidence>
<dbReference type="RefSeq" id="WP_394823140.1">
    <property type="nucleotide sequence ID" value="NZ_CP089984.1"/>
</dbReference>
<organism evidence="8 9">
    <name type="scientific">Pendulispora albinea</name>
    <dbReference type="NCBI Taxonomy" id="2741071"/>
    <lineage>
        <taxon>Bacteria</taxon>
        <taxon>Pseudomonadati</taxon>
        <taxon>Myxococcota</taxon>
        <taxon>Myxococcia</taxon>
        <taxon>Myxococcales</taxon>
        <taxon>Sorangiineae</taxon>
        <taxon>Pendulisporaceae</taxon>
        <taxon>Pendulispora</taxon>
    </lineage>
</organism>
<feature type="transmembrane region" description="Helical" evidence="6">
    <location>
        <begin position="419"/>
        <end position="439"/>
    </location>
</feature>
<evidence type="ECO:0000313" key="9">
    <source>
        <dbReference type="Proteomes" id="UP001370348"/>
    </source>
</evidence>
<dbReference type="Proteomes" id="UP001370348">
    <property type="component" value="Chromosome"/>
</dbReference>
<gene>
    <name evidence="8" type="ORF">LZC94_37505</name>
</gene>
<dbReference type="SUPFAM" id="SSF55729">
    <property type="entry name" value="Acyl-CoA N-acyltransferases (Nat)"/>
    <property type="match status" value="1"/>
</dbReference>